<dbReference type="AlphaFoldDB" id="A0A0C3JQF6"/>
<keyword evidence="2" id="KW-1185">Reference proteome</keyword>
<reference evidence="2" key="2">
    <citation type="submission" date="2015-01" db="EMBL/GenBank/DDBJ databases">
        <title>Evolutionary Origins and Diversification of the Mycorrhizal Mutualists.</title>
        <authorList>
            <consortium name="DOE Joint Genome Institute"/>
            <consortium name="Mycorrhizal Genomics Consortium"/>
            <person name="Kohler A."/>
            <person name="Kuo A."/>
            <person name="Nagy L.G."/>
            <person name="Floudas D."/>
            <person name="Copeland A."/>
            <person name="Barry K.W."/>
            <person name="Cichocki N."/>
            <person name="Veneault-Fourrey C."/>
            <person name="LaButti K."/>
            <person name="Lindquist E.A."/>
            <person name="Lipzen A."/>
            <person name="Lundell T."/>
            <person name="Morin E."/>
            <person name="Murat C."/>
            <person name="Riley R."/>
            <person name="Ohm R."/>
            <person name="Sun H."/>
            <person name="Tunlid A."/>
            <person name="Henrissat B."/>
            <person name="Grigoriev I.V."/>
            <person name="Hibbett D.S."/>
            <person name="Martin F."/>
        </authorList>
    </citation>
    <scope>NUCLEOTIDE SEQUENCE [LARGE SCALE GENOMIC DNA]</scope>
    <source>
        <strain evidence="2">Marx 270</strain>
    </source>
</reference>
<evidence type="ECO:0000313" key="2">
    <source>
        <dbReference type="Proteomes" id="UP000054217"/>
    </source>
</evidence>
<dbReference type="EMBL" id="KN831950">
    <property type="protein sequence ID" value="KIO11378.1"/>
    <property type="molecule type" value="Genomic_DNA"/>
</dbReference>
<name>A0A0C3JQF6_PISTI</name>
<dbReference type="OrthoDB" id="2615814at2759"/>
<sequence>MAFIRSVADEVASDLWPEENRHAIQLRVNGRKLAGWERFPTSLEDIATWASLIKDDNNTNENRNKILVYKSSPLFTPGAFYPVSVHLYGFLQSFQIGTHGNWQR</sequence>
<dbReference type="InParanoid" id="A0A0C3JQF6"/>
<protein>
    <submittedName>
        <fullName evidence="1">Uncharacterized protein</fullName>
    </submittedName>
</protein>
<dbReference type="HOGENOM" id="CLU_177954_0_0_1"/>
<organism evidence="1 2">
    <name type="scientific">Pisolithus tinctorius Marx 270</name>
    <dbReference type="NCBI Taxonomy" id="870435"/>
    <lineage>
        <taxon>Eukaryota</taxon>
        <taxon>Fungi</taxon>
        <taxon>Dikarya</taxon>
        <taxon>Basidiomycota</taxon>
        <taxon>Agaricomycotina</taxon>
        <taxon>Agaricomycetes</taxon>
        <taxon>Agaricomycetidae</taxon>
        <taxon>Boletales</taxon>
        <taxon>Sclerodermatineae</taxon>
        <taxon>Pisolithaceae</taxon>
        <taxon>Pisolithus</taxon>
    </lineage>
</organism>
<reference evidence="1 2" key="1">
    <citation type="submission" date="2014-04" db="EMBL/GenBank/DDBJ databases">
        <authorList>
            <consortium name="DOE Joint Genome Institute"/>
            <person name="Kuo A."/>
            <person name="Kohler A."/>
            <person name="Costa M.D."/>
            <person name="Nagy L.G."/>
            <person name="Floudas D."/>
            <person name="Copeland A."/>
            <person name="Barry K.W."/>
            <person name="Cichocki N."/>
            <person name="Veneault-Fourrey C."/>
            <person name="LaButti K."/>
            <person name="Lindquist E.A."/>
            <person name="Lipzen A."/>
            <person name="Lundell T."/>
            <person name="Morin E."/>
            <person name="Murat C."/>
            <person name="Sun H."/>
            <person name="Tunlid A."/>
            <person name="Henrissat B."/>
            <person name="Grigoriev I.V."/>
            <person name="Hibbett D.S."/>
            <person name="Martin F."/>
            <person name="Nordberg H.P."/>
            <person name="Cantor M.N."/>
            <person name="Hua S.X."/>
        </authorList>
    </citation>
    <scope>NUCLEOTIDE SEQUENCE [LARGE SCALE GENOMIC DNA]</scope>
    <source>
        <strain evidence="1 2">Marx 270</strain>
    </source>
</reference>
<dbReference type="Proteomes" id="UP000054217">
    <property type="component" value="Unassembled WGS sequence"/>
</dbReference>
<proteinExistence type="predicted"/>
<gene>
    <name evidence="1" type="ORF">M404DRAFT_127429</name>
</gene>
<evidence type="ECO:0000313" key="1">
    <source>
        <dbReference type="EMBL" id="KIO11378.1"/>
    </source>
</evidence>
<accession>A0A0C3JQF6</accession>